<reference evidence="1" key="1">
    <citation type="submission" date="2023-04" db="EMBL/GenBank/DDBJ databases">
        <title>A chromosome-level genome assembly of the parasitoid wasp Eretmocerus hayati.</title>
        <authorList>
            <person name="Zhong Y."/>
            <person name="Liu S."/>
            <person name="Liu Y."/>
        </authorList>
    </citation>
    <scope>NUCLEOTIDE SEQUENCE</scope>
    <source>
        <strain evidence="1">ZJU_SS_LIU_2023</strain>
    </source>
</reference>
<protein>
    <submittedName>
        <fullName evidence="1">Uncharacterized protein</fullName>
    </submittedName>
</protein>
<dbReference type="EMBL" id="CM056743">
    <property type="protein sequence ID" value="KAJ8670553.1"/>
    <property type="molecule type" value="Genomic_DNA"/>
</dbReference>
<organism evidence="1 2">
    <name type="scientific">Eretmocerus hayati</name>
    <dbReference type="NCBI Taxonomy" id="131215"/>
    <lineage>
        <taxon>Eukaryota</taxon>
        <taxon>Metazoa</taxon>
        <taxon>Ecdysozoa</taxon>
        <taxon>Arthropoda</taxon>
        <taxon>Hexapoda</taxon>
        <taxon>Insecta</taxon>
        <taxon>Pterygota</taxon>
        <taxon>Neoptera</taxon>
        <taxon>Endopterygota</taxon>
        <taxon>Hymenoptera</taxon>
        <taxon>Apocrita</taxon>
        <taxon>Proctotrupomorpha</taxon>
        <taxon>Chalcidoidea</taxon>
        <taxon>Aphelinidae</taxon>
        <taxon>Aphelininae</taxon>
        <taxon>Eretmocerus</taxon>
    </lineage>
</organism>
<dbReference type="Proteomes" id="UP001239111">
    <property type="component" value="Chromosome 3"/>
</dbReference>
<keyword evidence="2" id="KW-1185">Reference proteome</keyword>
<evidence type="ECO:0000313" key="2">
    <source>
        <dbReference type="Proteomes" id="UP001239111"/>
    </source>
</evidence>
<sequence>MSKQSTIPFPNRKKINFYGRKDDAPKLDFSNASVKSTPTYTPTVKKIVDISSESESDSDAENVSQNSVLMTPNGKGARRKIETKGENGSSPPKQKKCDTPQTPATLLMKLELDSPKKSAKLAPKKLFSGNKYSEARKALHSSVPETLIGRDEELSKLETFIHSHSSKKTSGSLYVSGPPGTGKTACLSQVMSKPKFKKAFQIIYVNCMTMKTAASIYTCISKELGIEIPKSGKTTKSVIEKYLVEQHKMLLLILDEMDQLETKNQSVLYSIFEWPSKANSKIVLVGISNALDLTDRILPRLQARCELKPTLLHFKPYSKQQILDIIIERLKMANAEDIITGPAMHLLAAKVAAVSGDIRRALDISRKVVENAESGKVMQEQQLSNTCDPEKDGNILKPHDQPVGYKEVQSVLNGVYGGSVNVDSEESSFPLQQKILLCSLMLILNEGKNKDITIARLHRVYKKVCEKRRIPFVDTSEFVNLCSLIETRGILRLITKKEAKLSKISLQWDQDLLSRALQDKALTSEIVNDISCL</sequence>
<evidence type="ECO:0000313" key="1">
    <source>
        <dbReference type="EMBL" id="KAJ8670553.1"/>
    </source>
</evidence>
<comment type="caution">
    <text evidence="1">The sequence shown here is derived from an EMBL/GenBank/DDBJ whole genome shotgun (WGS) entry which is preliminary data.</text>
</comment>
<accession>A0ACC2NH84</accession>
<name>A0ACC2NH84_9HYME</name>
<gene>
    <name evidence="1" type="ORF">QAD02_001812</name>
</gene>
<proteinExistence type="predicted"/>